<dbReference type="InterPro" id="IPR050330">
    <property type="entry name" value="Bact_OuterMem_StrucFunc"/>
</dbReference>
<comment type="caution">
    <text evidence="7">The sequence shown here is derived from an EMBL/GenBank/DDBJ whole genome shotgun (WGS) entry which is preliminary data.</text>
</comment>
<reference evidence="7 8" key="1">
    <citation type="journal article" date="2016" name="Antonie Van Leeuwenhoek">
        <title>Denitratimonas tolerans gen. nov., sp. nov., a denitrifying bacterium isolated from a bioreactor for tannery wastewater treatment.</title>
        <authorList>
            <person name="Han S.I."/>
            <person name="Kim J.O."/>
            <person name="Lee Y.R."/>
            <person name="Ekpeghere K.I."/>
            <person name="Koh S.C."/>
            <person name="Whang K.S."/>
        </authorList>
    </citation>
    <scope>NUCLEOTIDE SEQUENCE [LARGE SCALE GENOMIC DNA]</scope>
    <source>
        <strain evidence="7 8">KACC 17565</strain>
    </source>
</reference>
<keyword evidence="2 4" id="KW-0472">Membrane</keyword>
<feature type="domain" description="OmpA-like" evidence="6">
    <location>
        <begin position="183"/>
        <end position="297"/>
    </location>
</feature>
<dbReference type="Proteomes" id="UP001364472">
    <property type="component" value="Unassembled WGS sequence"/>
</dbReference>
<evidence type="ECO:0000256" key="5">
    <source>
        <dbReference type="SAM" id="SignalP"/>
    </source>
</evidence>
<dbReference type="Gene3D" id="3.30.1330.60">
    <property type="entry name" value="OmpA-like domain"/>
    <property type="match status" value="1"/>
</dbReference>
<dbReference type="RefSeq" id="WP_337335544.1">
    <property type="nucleotide sequence ID" value="NZ_JBBDHC010000012.1"/>
</dbReference>
<evidence type="ECO:0000256" key="3">
    <source>
        <dbReference type="ARBA" id="ARBA00023237"/>
    </source>
</evidence>
<dbReference type="EMBL" id="JBBDHC010000012">
    <property type="protein sequence ID" value="MEJ1249825.1"/>
    <property type="molecule type" value="Genomic_DNA"/>
</dbReference>
<dbReference type="CDD" id="cd07185">
    <property type="entry name" value="OmpA_C-like"/>
    <property type="match status" value="1"/>
</dbReference>
<evidence type="ECO:0000256" key="1">
    <source>
        <dbReference type="ARBA" id="ARBA00004442"/>
    </source>
</evidence>
<dbReference type="InterPro" id="IPR006665">
    <property type="entry name" value="OmpA-like"/>
</dbReference>
<sequence length="297" mass="31842">MPVISILRILPRLLAALGLLAPLAAFASDDCKPHSLFTPMPGYHVHSCEHSDFDAKGIPIGLDEEGSVKLKTVEGIYELVVYVVDDIDENPQPASPLKILRNHLAAASAKGATVVWEEGSDSYLMAGEWSDIQQRSATLKMEQGGREYWVHLGSVNDGDYYAIASISAEPMAQVVSVNELLAQLDKDGFLALEVHFDTAKATIRPESAGVLDQAASMLREAASMKAEIGGHTDNVGDAAANLALSEQRAASVRQALIERGIAAERLTAKGYGATAPVADNRSEAGRAQNRRVELVKR</sequence>
<protein>
    <submittedName>
        <fullName evidence="7">OmpA family protein</fullName>
    </submittedName>
</protein>
<gene>
    <name evidence="7" type="ORF">WB794_09100</name>
</gene>
<dbReference type="PRINTS" id="PR01021">
    <property type="entry name" value="OMPADOMAIN"/>
</dbReference>
<name>A0AAW9R3B2_9GAMM</name>
<evidence type="ECO:0000313" key="7">
    <source>
        <dbReference type="EMBL" id="MEJ1249825.1"/>
    </source>
</evidence>
<accession>A0AAW9R3B2</accession>
<evidence type="ECO:0000256" key="4">
    <source>
        <dbReference type="PROSITE-ProRule" id="PRU00473"/>
    </source>
</evidence>
<dbReference type="PROSITE" id="PS51123">
    <property type="entry name" value="OMPA_2"/>
    <property type="match status" value="1"/>
</dbReference>
<dbReference type="AlphaFoldDB" id="A0AAW9R3B2"/>
<dbReference type="PANTHER" id="PTHR30329">
    <property type="entry name" value="STATOR ELEMENT OF FLAGELLAR MOTOR COMPLEX"/>
    <property type="match status" value="1"/>
</dbReference>
<organism evidence="7 8">
    <name type="scientific">Denitratimonas tolerans</name>
    <dbReference type="NCBI Taxonomy" id="1338420"/>
    <lineage>
        <taxon>Bacteria</taxon>
        <taxon>Pseudomonadati</taxon>
        <taxon>Pseudomonadota</taxon>
        <taxon>Gammaproteobacteria</taxon>
        <taxon>Lysobacterales</taxon>
        <taxon>Lysobacteraceae</taxon>
        <taxon>Denitratimonas</taxon>
    </lineage>
</organism>
<dbReference type="GO" id="GO:0009279">
    <property type="term" value="C:cell outer membrane"/>
    <property type="evidence" value="ECO:0007669"/>
    <property type="project" value="UniProtKB-SubCell"/>
</dbReference>
<feature type="chain" id="PRO_5043600530" evidence="5">
    <location>
        <begin position="28"/>
        <end position="297"/>
    </location>
</feature>
<comment type="subcellular location">
    <subcellularLocation>
        <location evidence="1">Cell outer membrane</location>
    </subcellularLocation>
</comment>
<proteinExistence type="predicted"/>
<keyword evidence="5" id="KW-0732">Signal</keyword>
<dbReference type="SUPFAM" id="SSF103088">
    <property type="entry name" value="OmpA-like"/>
    <property type="match status" value="1"/>
</dbReference>
<evidence type="ECO:0000259" key="6">
    <source>
        <dbReference type="PROSITE" id="PS51123"/>
    </source>
</evidence>
<feature type="signal peptide" evidence="5">
    <location>
        <begin position="1"/>
        <end position="27"/>
    </location>
</feature>
<dbReference type="InterPro" id="IPR006664">
    <property type="entry name" value="OMP_bac"/>
</dbReference>
<keyword evidence="8" id="KW-1185">Reference proteome</keyword>
<dbReference type="InterPro" id="IPR036737">
    <property type="entry name" value="OmpA-like_sf"/>
</dbReference>
<dbReference type="PRINTS" id="PR01023">
    <property type="entry name" value="NAFLGMOTY"/>
</dbReference>
<evidence type="ECO:0000313" key="8">
    <source>
        <dbReference type="Proteomes" id="UP001364472"/>
    </source>
</evidence>
<dbReference type="Pfam" id="PF00691">
    <property type="entry name" value="OmpA"/>
    <property type="match status" value="1"/>
</dbReference>
<keyword evidence="3" id="KW-0998">Cell outer membrane</keyword>
<evidence type="ECO:0000256" key="2">
    <source>
        <dbReference type="ARBA" id="ARBA00023136"/>
    </source>
</evidence>
<dbReference type="PANTHER" id="PTHR30329:SF21">
    <property type="entry name" value="LIPOPROTEIN YIAD-RELATED"/>
    <property type="match status" value="1"/>
</dbReference>